<sequence>MAAFRELYLTILVLLFSQISGQWSGSSTIKQCGSSNLNIVFNFSLGSEHFFERYWYLNSTMNRIATVDSTGFLTVTPPFSSRVTLYGMNGITLDNANRSDSGIYLLIIITDSTWTFLTATTTVIINGMYDCSHSLNNVFCLFLPPPSKKGIVKLLFVEILFCLIKIFNIAF</sequence>
<dbReference type="InterPro" id="IPR036179">
    <property type="entry name" value="Ig-like_dom_sf"/>
</dbReference>
<name>A0ABD3VHA4_SINWO</name>
<dbReference type="SUPFAM" id="SSF48726">
    <property type="entry name" value="Immunoglobulin"/>
    <property type="match status" value="1"/>
</dbReference>
<gene>
    <name evidence="3" type="ORF">ACJMK2_007058</name>
</gene>
<feature type="transmembrane region" description="Helical" evidence="1">
    <location>
        <begin position="103"/>
        <end position="129"/>
    </location>
</feature>
<dbReference type="Gene3D" id="2.60.40.10">
    <property type="entry name" value="Immunoglobulins"/>
    <property type="match status" value="1"/>
</dbReference>
<dbReference type="EMBL" id="JBJQND010000011">
    <property type="protein sequence ID" value="KAL3860964.1"/>
    <property type="molecule type" value="Genomic_DNA"/>
</dbReference>
<feature type="signal peptide" evidence="2">
    <location>
        <begin position="1"/>
        <end position="21"/>
    </location>
</feature>
<keyword evidence="4" id="KW-1185">Reference proteome</keyword>
<feature type="chain" id="PRO_5044865679" description="Immunoglobulin subtype domain-containing protein" evidence="2">
    <location>
        <begin position="22"/>
        <end position="171"/>
    </location>
</feature>
<protein>
    <recommendedName>
        <fullName evidence="5">Immunoglobulin subtype domain-containing protein</fullName>
    </recommendedName>
</protein>
<dbReference type="Proteomes" id="UP001634394">
    <property type="component" value="Unassembled WGS sequence"/>
</dbReference>
<keyword evidence="1" id="KW-0812">Transmembrane</keyword>
<evidence type="ECO:0000256" key="1">
    <source>
        <dbReference type="SAM" id="Phobius"/>
    </source>
</evidence>
<reference evidence="3 4" key="1">
    <citation type="submission" date="2024-11" db="EMBL/GenBank/DDBJ databases">
        <title>Chromosome-level genome assembly of the freshwater bivalve Anodonta woodiana.</title>
        <authorList>
            <person name="Chen X."/>
        </authorList>
    </citation>
    <scope>NUCLEOTIDE SEQUENCE [LARGE SCALE GENOMIC DNA]</scope>
    <source>
        <strain evidence="3">MN2024</strain>
        <tissue evidence="3">Gills</tissue>
    </source>
</reference>
<proteinExistence type="predicted"/>
<evidence type="ECO:0000256" key="2">
    <source>
        <dbReference type="SAM" id="SignalP"/>
    </source>
</evidence>
<evidence type="ECO:0000313" key="4">
    <source>
        <dbReference type="Proteomes" id="UP001634394"/>
    </source>
</evidence>
<evidence type="ECO:0000313" key="3">
    <source>
        <dbReference type="EMBL" id="KAL3860964.1"/>
    </source>
</evidence>
<keyword evidence="1" id="KW-0472">Membrane</keyword>
<dbReference type="AlphaFoldDB" id="A0ABD3VHA4"/>
<organism evidence="3 4">
    <name type="scientific">Sinanodonta woodiana</name>
    <name type="common">Chinese pond mussel</name>
    <name type="synonym">Anodonta woodiana</name>
    <dbReference type="NCBI Taxonomy" id="1069815"/>
    <lineage>
        <taxon>Eukaryota</taxon>
        <taxon>Metazoa</taxon>
        <taxon>Spiralia</taxon>
        <taxon>Lophotrochozoa</taxon>
        <taxon>Mollusca</taxon>
        <taxon>Bivalvia</taxon>
        <taxon>Autobranchia</taxon>
        <taxon>Heteroconchia</taxon>
        <taxon>Palaeoheterodonta</taxon>
        <taxon>Unionida</taxon>
        <taxon>Unionoidea</taxon>
        <taxon>Unionidae</taxon>
        <taxon>Unioninae</taxon>
        <taxon>Sinanodonta</taxon>
    </lineage>
</organism>
<feature type="transmembrane region" description="Helical" evidence="1">
    <location>
        <begin position="150"/>
        <end position="170"/>
    </location>
</feature>
<keyword evidence="1" id="KW-1133">Transmembrane helix</keyword>
<accession>A0ABD3VHA4</accession>
<keyword evidence="2" id="KW-0732">Signal</keyword>
<dbReference type="InterPro" id="IPR013783">
    <property type="entry name" value="Ig-like_fold"/>
</dbReference>
<comment type="caution">
    <text evidence="3">The sequence shown here is derived from an EMBL/GenBank/DDBJ whole genome shotgun (WGS) entry which is preliminary data.</text>
</comment>
<evidence type="ECO:0008006" key="5">
    <source>
        <dbReference type="Google" id="ProtNLM"/>
    </source>
</evidence>